<keyword evidence="1" id="KW-0812">Transmembrane</keyword>
<dbReference type="Proteomes" id="UP000249482">
    <property type="component" value="Unassembled WGS sequence"/>
</dbReference>
<name>A0A2W6P794_ECOLX</name>
<feature type="transmembrane region" description="Helical" evidence="1">
    <location>
        <begin position="60"/>
        <end position="82"/>
    </location>
</feature>
<keyword evidence="1" id="KW-1133">Transmembrane helix</keyword>
<reference evidence="2 3" key="1">
    <citation type="submission" date="2018-06" db="EMBL/GenBank/DDBJ databases">
        <title>Draft genome sequence of mcr-1-harboring Escherichia coli isolated from wound infection of a hospitalized patient, in Bolivia.</title>
        <authorList>
            <person name="Munoz M.E."/>
            <person name="Moura Q."/>
            <person name="Ventura P.R.M."/>
            <person name="Bustos L.R."/>
            <person name="Ovando B.G."/>
            <person name="Terrazas D.I.V."/>
            <person name="Yarhui N.B."/>
            <person name="Cerdeira L."/>
            <person name="Lincopan N."/>
        </authorList>
    </citation>
    <scope>NUCLEOTIDE SEQUENCE [LARGE SCALE GENOMIC DNA]</scope>
    <source>
        <strain evidence="2 3">EcMLT</strain>
    </source>
</reference>
<keyword evidence="1" id="KW-0472">Membrane</keyword>
<dbReference type="AntiFam" id="ANF00069">
    <property type="entry name" value="Translation of predicted DNA regulatory sequence"/>
</dbReference>
<dbReference type="AlphaFoldDB" id="A0A2W6P794"/>
<evidence type="ECO:0000313" key="3">
    <source>
        <dbReference type="Proteomes" id="UP000249482"/>
    </source>
</evidence>
<comment type="caution">
    <text evidence="2">The sequence shown here is derived from an EMBL/GenBank/DDBJ whole genome shotgun (WGS) entry which is preliminary data.</text>
</comment>
<dbReference type="EMBL" id="QKWZ01000738">
    <property type="protein sequence ID" value="PZT64301.1"/>
    <property type="molecule type" value="Genomic_DNA"/>
</dbReference>
<proteinExistence type="predicted"/>
<feature type="transmembrane region" description="Helical" evidence="1">
    <location>
        <begin position="27"/>
        <end position="48"/>
    </location>
</feature>
<organism evidence="2 3">
    <name type="scientific">Escherichia coli</name>
    <dbReference type="NCBI Taxonomy" id="562"/>
    <lineage>
        <taxon>Bacteria</taxon>
        <taxon>Pseudomonadati</taxon>
        <taxon>Pseudomonadota</taxon>
        <taxon>Gammaproteobacteria</taxon>
        <taxon>Enterobacterales</taxon>
        <taxon>Enterobacteriaceae</taxon>
        <taxon>Escherichia</taxon>
    </lineage>
</organism>
<accession>A0A2W6P794</accession>
<evidence type="ECO:0000313" key="2">
    <source>
        <dbReference type="EMBL" id="PZT64301.1"/>
    </source>
</evidence>
<evidence type="ECO:0000256" key="1">
    <source>
        <dbReference type="SAM" id="Phobius"/>
    </source>
</evidence>
<protein>
    <submittedName>
        <fullName evidence="2">DUF2684 domain-containing protein</fullName>
    </submittedName>
</protein>
<sequence length="91" mass="10553">MCGFSVVADPTTTLQVKNTGSLSVNRYGWINIWMAILGQFFTRFPLFFESCLILLKTKRGWKFFLTMPAFCVFIFCNFLPLWGIKRGARLK</sequence>
<gene>
    <name evidence="2" type="ORF">DNQ45_23445</name>
</gene>